<protein>
    <submittedName>
        <fullName evidence="2">Peptidase S1 domain-containing protein</fullName>
    </submittedName>
</protein>
<name>A0AC34R3E1_9BILA</name>
<proteinExistence type="predicted"/>
<evidence type="ECO:0000313" key="1">
    <source>
        <dbReference type="Proteomes" id="UP000887576"/>
    </source>
</evidence>
<dbReference type="Proteomes" id="UP000887576">
    <property type="component" value="Unplaced"/>
</dbReference>
<reference evidence="2" key="1">
    <citation type="submission" date="2022-11" db="UniProtKB">
        <authorList>
            <consortium name="WormBaseParasite"/>
        </authorList>
    </citation>
    <scope>IDENTIFICATION</scope>
</reference>
<evidence type="ECO:0000313" key="2">
    <source>
        <dbReference type="WBParaSite" id="JU765_v2.g3059.t1"/>
    </source>
</evidence>
<accession>A0AC34R3E1</accession>
<sequence length="263" mass="29024">MLAVILLALLAVILLALLALSSAEDRIYNGKEAESDLNNVVFIVSRYEDSSKDTACTGTVISEHHILTAAHCLEPPPKNLQIYTRDLYHHDKSKLPTPAFQSESGISHPQYCKYWHDIALIKVETSMGIPPVPLAANYSHPKDDWLRVAGYGNTQYHPKMLMETYLKARSSDDCLDASYKIVYPGSHIICMYNHGSTVLNDDSSGGPAFAQGTDGKFYQVGVNADVGPFPIGSIDVSYYCPWIEAVTKNEVKCQTFKPTPIVP</sequence>
<organism evidence="1 2">
    <name type="scientific">Panagrolaimus sp. JU765</name>
    <dbReference type="NCBI Taxonomy" id="591449"/>
    <lineage>
        <taxon>Eukaryota</taxon>
        <taxon>Metazoa</taxon>
        <taxon>Ecdysozoa</taxon>
        <taxon>Nematoda</taxon>
        <taxon>Chromadorea</taxon>
        <taxon>Rhabditida</taxon>
        <taxon>Tylenchina</taxon>
        <taxon>Panagrolaimomorpha</taxon>
        <taxon>Panagrolaimoidea</taxon>
        <taxon>Panagrolaimidae</taxon>
        <taxon>Panagrolaimus</taxon>
    </lineage>
</organism>
<dbReference type="WBParaSite" id="JU765_v2.g3059.t1">
    <property type="protein sequence ID" value="JU765_v2.g3059.t1"/>
    <property type="gene ID" value="JU765_v2.g3059"/>
</dbReference>